<feature type="compositionally biased region" description="Polar residues" evidence="1">
    <location>
        <begin position="64"/>
        <end position="73"/>
    </location>
</feature>
<name>A0A0C3JIJ3_PISTI</name>
<feature type="non-terminal residue" evidence="2">
    <location>
        <position position="1"/>
    </location>
</feature>
<gene>
    <name evidence="2" type="ORF">M404DRAFT_133058</name>
</gene>
<evidence type="ECO:0000256" key="1">
    <source>
        <dbReference type="SAM" id="MobiDB-lite"/>
    </source>
</evidence>
<accession>A0A0C3JIJ3</accession>
<dbReference type="HOGENOM" id="CLU_2339251_0_0_1"/>
<reference evidence="2 3" key="1">
    <citation type="submission" date="2014-04" db="EMBL/GenBank/DDBJ databases">
        <authorList>
            <consortium name="DOE Joint Genome Institute"/>
            <person name="Kuo A."/>
            <person name="Kohler A."/>
            <person name="Costa M.D."/>
            <person name="Nagy L.G."/>
            <person name="Floudas D."/>
            <person name="Copeland A."/>
            <person name="Barry K.W."/>
            <person name="Cichocki N."/>
            <person name="Veneault-Fourrey C."/>
            <person name="LaButti K."/>
            <person name="Lindquist E.A."/>
            <person name="Lipzen A."/>
            <person name="Lundell T."/>
            <person name="Morin E."/>
            <person name="Murat C."/>
            <person name="Sun H."/>
            <person name="Tunlid A."/>
            <person name="Henrissat B."/>
            <person name="Grigoriev I.V."/>
            <person name="Hibbett D.S."/>
            <person name="Martin F."/>
            <person name="Nordberg H.P."/>
            <person name="Cantor M.N."/>
            <person name="Hua S.X."/>
        </authorList>
    </citation>
    <scope>NUCLEOTIDE SEQUENCE [LARGE SCALE GENOMIC DNA]</scope>
    <source>
        <strain evidence="2 3">Marx 270</strain>
    </source>
</reference>
<sequence>TKPMIRHELTGKYLRNMYSIHNYAFIRATLPSSLLELPLQVPTASVQKVCSCAVQQVREKKAQHQSNQTPQEVTMSPSIPTMPPPTFDQSIPKPKQNK</sequence>
<protein>
    <submittedName>
        <fullName evidence="2">Uncharacterized protein</fullName>
    </submittedName>
</protein>
<evidence type="ECO:0000313" key="2">
    <source>
        <dbReference type="EMBL" id="KIO08908.1"/>
    </source>
</evidence>
<proteinExistence type="predicted"/>
<feature type="region of interest" description="Disordered" evidence="1">
    <location>
        <begin position="59"/>
        <end position="98"/>
    </location>
</feature>
<dbReference type="AlphaFoldDB" id="A0A0C3JIJ3"/>
<reference evidence="3" key="2">
    <citation type="submission" date="2015-01" db="EMBL/GenBank/DDBJ databases">
        <title>Evolutionary Origins and Diversification of the Mycorrhizal Mutualists.</title>
        <authorList>
            <consortium name="DOE Joint Genome Institute"/>
            <consortium name="Mycorrhizal Genomics Consortium"/>
            <person name="Kohler A."/>
            <person name="Kuo A."/>
            <person name="Nagy L.G."/>
            <person name="Floudas D."/>
            <person name="Copeland A."/>
            <person name="Barry K.W."/>
            <person name="Cichocki N."/>
            <person name="Veneault-Fourrey C."/>
            <person name="LaButti K."/>
            <person name="Lindquist E.A."/>
            <person name="Lipzen A."/>
            <person name="Lundell T."/>
            <person name="Morin E."/>
            <person name="Murat C."/>
            <person name="Riley R."/>
            <person name="Ohm R."/>
            <person name="Sun H."/>
            <person name="Tunlid A."/>
            <person name="Henrissat B."/>
            <person name="Grigoriev I.V."/>
            <person name="Hibbett D.S."/>
            <person name="Martin F."/>
        </authorList>
    </citation>
    <scope>NUCLEOTIDE SEQUENCE [LARGE SCALE GENOMIC DNA]</scope>
    <source>
        <strain evidence="3">Marx 270</strain>
    </source>
</reference>
<dbReference type="EMBL" id="KN831956">
    <property type="protein sequence ID" value="KIO08908.1"/>
    <property type="molecule type" value="Genomic_DNA"/>
</dbReference>
<dbReference type="Proteomes" id="UP000054217">
    <property type="component" value="Unassembled WGS sequence"/>
</dbReference>
<evidence type="ECO:0000313" key="3">
    <source>
        <dbReference type="Proteomes" id="UP000054217"/>
    </source>
</evidence>
<organism evidence="2 3">
    <name type="scientific">Pisolithus tinctorius Marx 270</name>
    <dbReference type="NCBI Taxonomy" id="870435"/>
    <lineage>
        <taxon>Eukaryota</taxon>
        <taxon>Fungi</taxon>
        <taxon>Dikarya</taxon>
        <taxon>Basidiomycota</taxon>
        <taxon>Agaricomycotina</taxon>
        <taxon>Agaricomycetes</taxon>
        <taxon>Agaricomycetidae</taxon>
        <taxon>Boletales</taxon>
        <taxon>Sclerodermatineae</taxon>
        <taxon>Pisolithaceae</taxon>
        <taxon>Pisolithus</taxon>
    </lineage>
</organism>
<dbReference type="InParanoid" id="A0A0C3JIJ3"/>
<keyword evidence="3" id="KW-1185">Reference proteome</keyword>